<sequence>MNGKAKKGMRKVLPVGIAMGILFSTSPVTEHKVKADVDTAATIITTIGSIYEAFAAEAFGKWLEDVNAKTSYDNFYENITYMAPTFQKGEFGISAFDYYKNRDFSKTIKLSYPNGKVEYKTIKHGQQIRIKQAGTIVDLTPDEPDPLKHDILYITQKQLDEGNTAVSLTNFKTYYLQSDNSSRRNDLGYKYLKQHFPNAYHNGIRNFGVDEDELFKKLPAEKQTLGTSTSKTVEKDVLSNYATNDPEAREDLKKRTLDIYTNHKAGGYSSISTKIINDGINLEAGDYVHEEGNSDPNRGTDFTITPISKGSNKVIISSVFNGKVKYLTSKSGDRSQWIYTHDGDISSDEIWDLVVRKDGQFSLKNNKGQYLYVPRTGKSAPAWTTDDINAASKLTARLAANEWNNWLIDWHPRKENETKKHEGKTYDGLEFKFDAKDPSIWTAYNSGKLITNSWINRDGQHFYADSSGVILKGWKEIDGNTYYFADYGRDTRKGVEIEGKYYNFNDDGILQKSAWEGLNYSDESGALIKEGLKEIDGQIYYFKNYHATTGKLPLEDQGVILRFSDEGRLMFVSGMDGKALNKTVNVTLDNKTLPFYPNGALEPLGVSRLGNTVKYFSLEDGINYSGWKEFGEEKYYFRDGKSSTVNGTETIDGKTYYFNDWGQATQTGFVKKDGKTYYYDDKGKMLTGWQQINGKWHSFEDSGEATVGKFTAWSRTSSQFGQYNFYAKENGEIYVNETVRLETIHGYRDHIFDEYGHLTIKWDS</sequence>
<dbReference type="RefSeq" id="WP_098774808.1">
    <property type="nucleotide sequence ID" value="NZ_NUJQ01000053.1"/>
</dbReference>
<dbReference type="Pfam" id="PF19127">
    <property type="entry name" value="Choline_bind_3"/>
    <property type="match status" value="1"/>
</dbReference>
<evidence type="ECO:0000313" key="4">
    <source>
        <dbReference type="Proteomes" id="UP000221438"/>
    </source>
</evidence>
<proteinExistence type="predicted"/>
<dbReference type="PROSITE" id="PS51170">
    <property type="entry name" value="CW"/>
    <property type="match status" value="2"/>
</dbReference>
<dbReference type="Pfam" id="PF01473">
    <property type="entry name" value="Choline_bind_1"/>
    <property type="match status" value="2"/>
</dbReference>
<dbReference type="SUPFAM" id="SSF69360">
    <property type="entry name" value="Cell wall binding repeat"/>
    <property type="match status" value="1"/>
</dbReference>
<evidence type="ECO:0000256" key="2">
    <source>
        <dbReference type="PROSITE-ProRule" id="PRU00591"/>
    </source>
</evidence>
<dbReference type="InterPro" id="IPR018337">
    <property type="entry name" value="Cell_wall/Cho-bd_repeat"/>
</dbReference>
<comment type="caution">
    <text evidence="3">The sequence shown here is derived from an EMBL/GenBank/DDBJ whole genome shotgun (WGS) entry which is preliminary data.</text>
</comment>
<feature type="repeat" description="Cell wall-binding" evidence="2">
    <location>
        <begin position="666"/>
        <end position="685"/>
    </location>
</feature>
<feature type="repeat" description="Cell wall-binding" evidence="2">
    <location>
        <begin position="686"/>
        <end position="705"/>
    </location>
</feature>
<dbReference type="AlphaFoldDB" id="A0A2C0EF91"/>
<evidence type="ECO:0000313" key="3">
    <source>
        <dbReference type="EMBL" id="PGQ05133.1"/>
    </source>
</evidence>
<accession>A0A2C0EF91</accession>
<organism evidence="3 4">
    <name type="scientific">Bacillus cereus</name>
    <dbReference type="NCBI Taxonomy" id="1396"/>
    <lineage>
        <taxon>Bacteria</taxon>
        <taxon>Bacillati</taxon>
        <taxon>Bacillota</taxon>
        <taxon>Bacilli</taxon>
        <taxon>Bacillales</taxon>
        <taxon>Bacillaceae</taxon>
        <taxon>Bacillus</taxon>
        <taxon>Bacillus cereus group</taxon>
    </lineage>
</organism>
<dbReference type="EMBL" id="NUJQ01000053">
    <property type="protein sequence ID" value="PGQ05133.1"/>
    <property type="molecule type" value="Genomic_DNA"/>
</dbReference>
<evidence type="ECO:0000256" key="1">
    <source>
        <dbReference type="ARBA" id="ARBA00022737"/>
    </source>
</evidence>
<name>A0A2C0EF91_BACCE</name>
<dbReference type="Gene3D" id="2.10.270.10">
    <property type="entry name" value="Cholin Binding"/>
    <property type="match status" value="3"/>
</dbReference>
<gene>
    <name evidence="3" type="ORF">COA08_27805</name>
</gene>
<protein>
    <submittedName>
        <fullName evidence="3">Cell wall-binding protein</fullName>
    </submittedName>
</protein>
<dbReference type="Proteomes" id="UP000221438">
    <property type="component" value="Unassembled WGS sequence"/>
</dbReference>
<keyword evidence="1" id="KW-0677">Repeat</keyword>
<reference evidence="3 4" key="1">
    <citation type="submission" date="2017-09" db="EMBL/GenBank/DDBJ databases">
        <title>Large-scale bioinformatics analysis of Bacillus genomes uncovers conserved roles of natural products in bacterial physiology.</title>
        <authorList>
            <consortium name="Agbiome Team Llc"/>
            <person name="Bleich R.M."/>
            <person name="Grubbs K.J."/>
            <person name="Santa Maria K.C."/>
            <person name="Allen S.E."/>
            <person name="Farag S."/>
            <person name="Shank E.A."/>
            <person name="Bowers A."/>
        </authorList>
    </citation>
    <scope>NUCLEOTIDE SEQUENCE [LARGE SCALE GENOMIC DNA]</scope>
    <source>
        <strain evidence="3 4">AFS046104</strain>
    </source>
</reference>